<feature type="non-terminal residue" evidence="1">
    <location>
        <position position="70"/>
    </location>
</feature>
<organism evidence="1 2">
    <name type="scientific">Pleurodeles waltl</name>
    <name type="common">Iberian ribbed newt</name>
    <dbReference type="NCBI Taxonomy" id="8319"/>
    <lineage>
        <taxon>Eukaryota</taxon>
        <taxon>Metazoa</taxon>
        <taxon>Chordata</taxon>
        <taxon>Craniata</taxon>
        <taxon>Vertebrata</taxon>
        <taxon>Euteleostomi</taxon>
        <taxon>Amphibia</taxon>
        <taxon>Batrachia</taxon>
        <taxon>Caudata</taxon>
        <taxon>Salamandroidea</taxon>
        <taxon>Salamandridae</taxon>
        <taxon>Pleurodelinae</taxon>
        <taxon>Pleurodeles</taxon>
    </lineage>
</organism>
<reference evidence="1" key="1">
    <citation type="journal article" date="2022" name="bioRxiv">
        <title>Sequencing and chromosome-scale assembly of the giantPleurodeles waltlgenome.</title>
        <authorList>
            <person name="Brown T."/>
            <person name="Elewa A."/>
            <person name="Iarovenko S."/>
            <person name="Subramanian E."/>
            <person name="Araus A.J."/>
            <person name="Petzold A."/>
            <person name="Susuki M."/>
            <person name="Suzuki K.-i.T."/>
            <person name="Hayashi T."/>
            <person name="Toyoda A."/>
            <person name="Oliveira C."/>
            <person name="Osipova E."/>
            <person name="Leigh N.D."/>
            <person name="Simon A."/>
            <person name="Yun M.H."/>
        </authorList>
    </citation>
    <scope>NUCLEOTIDE SEQUENCE</scope>
    <source>
        <strain evidence="1">20211129_DDA</strain>
        <tissue evidence="1">Liver</tissue>
    </source>
</reference>
<evidence type="ECO:0000313" key="2">
    <source>
        <dbReference type="Proteomes" id="UP001066276"/>
    </source>
</evidence>
<keyword evidence="2" id="KW-1185">Reference proteome</keyword>
<dbReference type="AlphaFoldDB" id="A0AAV7MN96"/>
<dbReference type="Proteomes" id="UP001066276">
    <property type="component" value="Chromosome 9"/>
</dbReference>
<comment type="caution">
    <text evidence="1">The sequence shown here is derived from an EMBL/GenBank/DDBJ whole genome shotgun (WGS) entry which is preliminary data.</text>
</comment>
<name>A0AAV7MN96_PLEWA</name>
<gene>
    <name evidence="1" type="ORF">NDU88_001283</name>
</gene>
<sequence length="70" mass="7002">QGSSEGSMCSSLPLPLSPWHISSPAAAAAAGALQPSAPSAWHGGKQEAELLLGLLRTPLLAAPALPRPPL</sequence>
<accession>A0AAV7MN96</accession>
<protein>
    <submittedName>
        <fullName evidence="1">Uncharacterized protein</fullName>
    </submittedName>
</protein>
<dbReference type="EMBL" id="JANPWB010000013">
    <property type="protein sequence ID" value="KAJ1103862.1"/>
    <property type="molecule type" value="Genomic_DNA"/>
</dbReference>
<proteinExistence type="predicted"/>
<evidence type="ECO:0000313" key="1">
    <source>
        <dbReference type="EMBL" id="KAJ1103862.1"/>
    </source>
</evidence>
<feature type="non-terminal residue" evidence="1">
    <location>
        <position position="1"/>
    </location>
</feature>